<evidence type="ECO:0000256" key="1">
    <source>
        <dbReference type="ARBA" id="ARBA00022729"/>
    </source>
</evidence>
<gene>
    <name evidence="5" type="ORF">D2E22_1319</name>
</gene>
<feature type="region of interest" description="Disordered" evidence="2">
    <location>
        <begin position="1"/>
        <end position="55"/>
    </location>
</feature>
<feature type="transmembrane region" description="Helical" evidence="3">
    <location>
        <begin position="63"/>
        <end position="86"/>
    </location>
</feature>
<keyword evidence="1" id="KW-0732">Signal</keyword>
<evidence type="ECO:0000256" key="3">
    <source>
        <dbReference type="SAM" id="Phobius"/>
    </source>
</evidence>
<dbReference type="Proteomes" id="UP000288052">
    <property type="component" value="Unassembled WGS sequence"/>
</dbReference>
<proteinExistence type="predicted"/>
<dbReference type="InterPro" id="IPR029050">
    <property type="entry name" value="Immunoprotect_excell_Ig-like"/>
</dbReference>
<dbReference type="Gene3D" id="2.60.40.1240">
    <property type="match status" value="1"/>
</dbReference>
<organism evidence="5 6">
    <name type="scientific">Bifidobacterium castoris</name>
    <dbReference type="NCBI Taxonomy" id="2306972"/>
    <lineage>
        <taxon>Bacteria</taxon>
        <taxon>Bacillati</taxon>
        <taxon>Actinomycetota</taxon>
        <taxon>Actinomycetes</taxon>
        <taxon>Bifidobacteriales</taxon>
        <taxon>Bifidobacteriaceae</taxon>
        <taxon>Bifidobacterium</taxon>
    </lineage>
</organism>
<evidence type="ECO:0000313" key="5">
    <source>
        <dbReference type="EMBL" id="RSX47135.1"/>
    </source>
</evidence>
<keyword evidence="3" id="KW-1133">Transmembrane helix</keyword>
<dbReference type="SUPFAM" id="SSF81995">
    <property type="entry name" value="beta-sandwich domain of Sec23/24"/>
    <property type="match status" value="1"/>
</dbReference>
<name>A0A430F5T7_9BIFI</name>
<feature type="domain" description="DUF5067" evidence="4">
    <location>
        <begin position="141"/>
        <end position="254"/>
    </location>
</feature>
<feature type="region of interest" description="Disordered" evidence="2">
    <location>
        <begin position="96"/>
        <end position="154"/>
    </location>
</feature>
<comment type="caution">
    <text evidence="5">The sequence shown here is derived from an EMBL/GenBank/DDBJ whole genome shotgun (WGS) entry which is preliminary data.</text>
</comment>
<dbReference type="AlphaFoldDB" id="A0A430F5T7"/>
<dbReference type="EMBL" id="QXGI01000005">
    <property type="protein sequence ID" value="RSX47135.1"/>
    <property type="molecule type" value="Genomic_DNA"/>
</dbReference>
<feature type="compositionally biased region" description="Low complexity" evidence="2">
    <location>
        <begin position="127"/>
        <end position="147"/>
    </location>
</feature>
<keyword evidence="3" id="KW-0812">Transmembrane</keyword>
<sequence>MSDQYNQWNGQSGQPQQPQVAQQGPMYPEAQYPQNNGYGLDGQQPYGSNGYGQAPMQSKSKGVAVWVTIVIAVIALLAGGGAGFAIGRATAPAKEDDSVAAEQTNADAQNKNNESANGADGKDSSADSDLAGSDSKSGGGSSDQSKVGGDKYSPETYNMQISGTKVQEDGYGHQVIIVAVDWENNSDEDKSFMTTFANVDAYQNGKTLNMGMLSLDAPMYEKVSNSMTEKIQPGVKTTYYEVFTLKGDSPVTVKLFGGVPQEVVEEKTVNVK</sequence>
<evidence type="ECO:0000259" key="4">
    <source>
        <dbReference type="Pfam" id="PF16729"/>
    </source>
</evidence>
<keyword evidence="6" id="KW-1185">Reference proteome</keyword>
<dbReference type="Pfam" id="PF16729">
    <property type="entry name" value="DUF5067"/>
    <property type="match status" value="1"/>
</dbReference>
<keyword evidence="3" id="KW-0472">Membrane</keyword>
<dbReference type="RefSeq" id="WP_126032323.1">
    <property type="nucleotide sequence ID" value="NZ_QXGI01000005.1"/>
</dbReference>
<dbReference type="InterPro" id="IPR031989">
    <property type="entry name" value="DUF5067"/>
</dbReference>
<protein>
    <recommendedName>
        <fullName evidence="4">DUF5067 domain-containing protein</fullName>
    </recommendedName>
</protein>
<feature type="compositionally biased region" description="Polar residues" evidence="2">
    <location>
        <begin position="101"/>
        <end position="114"/>
    </location>
</feature>
<feature type="compositionally biased region" description="Low complexity" evidence="2">
    <location>
        <begin position="7"/>
        <end position="25"/>
    </location>
</feature>
<accession>A0A430F5T7</accession>
<evidence type="ECO:0000256" key="2">
    <source>
        <dbReference type="SAM" id="MobiDB-lite"/>
    </source>
</evidence>
<reference evidence="5 6" key="1">
    <citation type="submission" date="2018-09" db="EMBL/GenBank/DDBJ databases">
        <title>Characterization of the phylogenetic diversity of five novel species belonging to the genus Bifidobacterium.</title>
        <authorList>
            <person name="Lugli G.A."/>
            <person name="Duranti S."/>
            <person name="Milani C."/>
        </authorList>
    </citation>
    <scope>NUCLEOTIDE SEQUENCE [LARGE SCALE GENOMIC DNA]</scope>
    <source>
        <strain evidence="5 6">2020B</strain>
    </source>
</reference>
<evidence type="ECO:0000313" key="6">
    <source>
        <dbReference type="Proteomes" id="UP000288052"/>
    </source>
</evidence>